<dbReference type="EMBL" id="CP036426">
    <property type="protein sequence ID" value="QDV38930.1"/>
    <property type="molecule type" value="Genomic_DNA"/>
</dbReference>
<feature type="compositionally biased region" description="Basic residues" evidence="1">
    <location>
        <begin position="96"/>
        <end position="109"/>
    </location>
</feature>
<organism evidence="2 3">
    <name type="scientific">Tautonia plasticadhaerens</name>
    <dbReference type="NCBI Taxonomy" id="2527974"/>
    <lineage>
        <taxon>Bacteria</taxon>
        <taxon>Pseudomonadati</taxon>
        <taxon>Planctomycetota</taxon>
        <taxon>Planctomycetia</taxon>
        <taxon>Isosphaerales</taxon>
        <taxon>Isosphaeraceae</taxon>
        <taxon>Tautonia</taxon>
    </lineage>
</organism>
<name>A0A518HDM2_9BACT</name>
<feature type="compositionally biased region" description="Low complexity" evidence="1">
    <location>
        <begin position="1"/>
        <end position="20"/>
    </location>
</feature>
<evidence type="ECO:0000313" key="2">
    <source>
        <dbReference type="EMBL" id="QDV38930.1"/>
    </source>
</evidence>
<proteinExistence type="predicted"/>
<sequence length="288" mass="30918">MTRVPGRRACPAPAAPPVTRRSSRNGRSVQDLDGRPQAGGGGSRAPILRVGHPSPSRILLPHGPIAIDPDPPLTRAGSPLDPLTSAGGKPVDGASRRRVWRPHRRHPHSPSRFPTQFPPGPCRRARRRRRRVFPRGGRTFGLLKFLPQNDLWVTLSERERREAASPEKKNIFSLLYVIKDGKVQVIRQRTVSVWSEHGKSIRQGRPGRTRSHPVVRDTLGRIEFGGGSPRPTGASRSGPEAATRPGLPAEAAAPPTSGGGPGRGGGVRAATGQPSPISASMTPFAKES</sequence>
<keyword evidence="3" id="KW-1185">Reference proteome</keyword>
<protein>
    <submittedName>
        <fullName evidence="2">Uncharacterized protein</fullName>
    </submittedName>
</protein>
<dbReference type="Proteomes" id="UP000317835">
    <property type="component" value="Chromosome"/>
</dbReference>
<reference evidence="2 3" key="1">
    <citation type="submission" date="2019-02" db="EMBL/GenBank/DDBJ databases">
        <title>Deep-cultivation of Planctomycetes and their phenomic and genomic characterization uncovers novel biology.</title>
        <authorList>
            <person name="Wiegand S."/>
            <person name="Jogler M."/>
            <person name="Boedeker C."/>
            <person name="Pinto D."/>
            <person name="Vollmers J."/>
            <person name="Rivas-Marin E."/>
            <person name="Kohn T."/>
            <person name="Peeters S.H."/>
            <person name="Heuer A."/>
            <person name="Rast P."/>
            <person name="Oberbeckmann S."/>
            <person name="Bunk B."/>
            <person name="Jeske O."/>
            <person name="Meyerdierks A."/>
            <person name="Storesund J.E."/>
            <person name="Kallscheuer N."/>
            <person name="Luecker S."/>
            <person name="Lage O.M."/>
            <person name="Pohl T."/>
            <person name="Merkel B.J."/>
            <person name="Hornburger P."/>
            <person name="Mueller R.-W."/>
            <person name="Bruemmer F."/>
            <person name="Labrenz M."/>
            <person name="Spormann A.M."/>
            <person name="Op den Camp H."/>
            <person name="Overmann J."/>
            <person name="Amann R."/>
            <person name="Jetten M.S.M."/>
            <person name="Mascher T."/>
            <person name="Medema M.H."/>
            <person name="Devos D.P."/>
            <person name="Kaster A.-K."/>
            <person name="Ovreas L."/>
            <person name="Rohde M."/>
            <person name="Galperin M.Y."/>
            <person name="Jogler C."/>
        </authorList>
    </citation>
    <scope>NUCLEOTIDE SEQUENCE [LARGE SCALE GENOMIC DNA]</scope>
    <source>
        <strain evidence="2 3">ElP</strain>
    </source>
</reference>
<accession>A0A518HDM2</accession>
<feature type="region of interest" description="Disordered" evidence="1">
    <location>
        <begin position="1"/>
        <end position="126"/>
    </location>
</feature>
<evidence type="ECO:0000313" key="3">
    <source>
        <dbReference type="Proteomes" id="UP000317835"/>
    </source>
</evidence>
<dbReference type="KEGG" id="tpla:ElP_68900"/>
<feature type="region of interest" description="Disordered" evidence="1">
    <location>
        <begin position="196"/>
        <end position="288"/>
    </location>
</feature>
<feature type="compositionally biased region" description="Basic residues" evidence="1">
    <location>
        <begin position="200"/>
        <end position="213"/>
    </location>
</feature>
<evidence type="ECO:0000256" key="1">
    <source>
        <dbReference type="SAM" id="MobiDB-lite"/>
    </source>
</evidence>
<gene>
    <name evidence="2" type="ORF">ElP_68900</name>
</gene>
<feature type="compositionally biased region" description="Gly residues" evidence="1">
    <location>
        <begin position="257"/>
        <end position="267"/>
    </location>
</feature>
<dbReference type="AlphaFoldDB" id="A0A518HDM2"/>